<evidence type="ECO:0000259" key="1">
    <source>
        <dbReference type="PROSITE" id="PS51186"/>
    </source>
</evidence>
<dbReference type="InterPro" id="IPR016181">
    <property type="entry name" value="Acyl_CoA_acyltransferase"/>
</dbReference>
<dbReference type="PROSITE" id="PS51186">
    <property type="entry name" value="GNAT"/>
    <property type="match status" value="1"/>
</dbReference>
<dbReference type="PANTHER" id="PTHR46067">
    <property type="entry name" value="ACYL-COA N-ACYLTRANSFERASES (NAT) SUPERFAMILY PROTEIN"/>
    <property type="match status" value="1"/>
</dbReference>
<evidence type="ECO:0000313" key="2">
    <source>
        <dbReference type="EMBL" id="KAL2463846.1"/>
    </source>
</evidence>
<dbReference type="Pfam" id="PF13302">
    <property type="entry name" value="Acetyltransf_3"/>
    <property type="match status" value="1"/>
</dbReference>
<dbReference type="Gene3D" id="3.40.630.30">
    <property type="match status" value="1"/>
</dbReference>
<protein>
    <submittedName>
        <fullName evidence="2">Acyl-CoA N-acyltransferase (NAT) superfamily protein</fullName>
    </submittedName>
</protein>
<dbReference type="SUPFAM" id="SSF55729">
    <property type="entry name" value="Acyl-CoA N-acyltransferases (Nat)"/>
    <property type="match status" value="1"/>
</dbReference>
<proteinExistence type="predicted"/>
<gene>
    <name evidence="2" type="ORF">Fot_53502</name>
</gene>
<keyword evidence="3" id="KW-1185">Reference proteome</keyword>
<dbReference type="AlphaFoldDB" id="A0ABD1PIW2"/>
<dbReference type="Proteomes" id="UP001604277">
    <property type="component" value="Unassembled WGS sequence"/>
</dbReference>
<organism evidence="2 3">
    <name type="scientific">Forsythia ovata</name>
    <dbReference type="NCBI Taxonomy" id="205694"/>
    <lineage>
        <taxon>Eukaryota</taxon>
        <taxon>Viridiplantae</taxon>
        <taxon>Streptophyta</taxon>
        <taxon>Embryophyta</taxon>
        <taxon>Tracheophyta</taxon>
        <taxon>Spermatophyta</taxon>
        <taxon>Magnoliopsida</taxon>
        <taxon>eudicotyledons</taxon>
        <taxon>Gunneridae</taxon>
        <taxon>Pentapetalae</taxon>
        <taxon>asterids</taxon>
        <taxon>lamiids</taxon>
        <taxon>Lamiales</taxon>
        <taxon>Oleaceae</taxon>
        <taxon>Forsythieae</taxon>
        <taxon>Forsythia</taxon>
    </lineage>
</organism>
<reference evidence="3" key="1">
    <citation type="submission" date="2024-07" db="EMBL/GenBank/DDBJ databases">
        <title>Two chromosome-level genome assemblies of Korean endemic species Abeliophyllum distichum and Forsythia ovata (Oleaceae).</title>
        <authorList>
            <person name="Jang H."/>
        </authorList>
    </citation>
    <scope>NUCLEOTIDE SEQUENCE [LARGE SCALE GENOMIC DNA]</scope>
</reference>
<accession>A0ABD1PIW2</accession>
<name>A0ABD1PIW2_9LAMI</name>
<comment type="caution">
    <text evidence="2">The sequence shown here is derived from an EMBL/GenBank/DDBJ whole genome shotgun (WGS) entry which is preliminary data.</text>
</comment>
<dbReference type="EMBL" id="JBFOLJ010000019">
    <property type="protein sequence ID" value="KAL2463846.1"/>
    <property type="molecule type" value="Genomic_DNA"/>
</dbReference>
<evidence type="ECO:0000313" key="3">
    <source>
        <dbReference type="Proteomes" id="UP001604277"/>
    </source>
</evidence>
<dbReference type="PANTHER" id="PTHR46067:SF18">
    <property type="entry name" value="ACYL-COA N-ACYLTRANSFERASES (NAT) SUPERFAMILY PROTEIN"/>
    <property type="match status" value="1"/>
</dbReference>
<sequence>MESSRISLRPFKLSDADDFLKWASDDKVTHYLRWNSIQSREEALKYIKEIAISHPWRQSICLDDHSIGYISVRPESGNDRHRAHIGYAVGSDYWRQGIVTKAMKMAIPRVFEKFPYLVRLEALVEEENVGSQRVLEKVGFKKEGLLRKYGFNKGEIRDMLVYSFLSADQTIEYVGSCLLFSLNYFLKTS</sequence>
<dbReference type="InterPro" id="IPR000182">
    <property type="entry name" value="GNAT_dom"/>
</dbReference>
<feature type="domain" description="N-acetyltransferase" evidence="1">
    <location>
        <begin position="6"/>
        <end position="168"/>
    </location>
</feature>